<name>A0A177A8J1_9PEZI</name>
<evidence type="ECO:0000313" key="1">
    <source>
        <dbReference type="EMBL" id="OAF58495.1"/>
    </source>
</evidence>
<protein>
    <submittedName>
        <fullName evidence="1">Uncharacterized protein</fullName>
    </submittedName>
</protein>
<reference evidence="1" key="1">
    <citation type="submission" date="2016-03" db="EMBL/GenBank/DDBJ databases">
        <title>Updated assembly of Pseudogymnoascus destructans, the fungus causing white-nose syndrome of bats.</title>
        <authorList>
            <person name="Palmer J.M."/>
            <person name="Drees K.P."/>
            <person name="Foster J.T."/>
            <person name="Lindner D.L."/>
        </authorList>
    </citation>
    <scope>NUCLEOTIDE SEQUENCE [LARGE SCALE GENOMIC DNA]</scope>
    <source>
        <strain evidence="1">20631-21</strain>
    </source>
</reference>
<dbReference type="VEuPathDB" id="FungiDB:GMDG_02051"/>
<dbReference type="OrthoDB" id="3551079at2759"/>
<dbReference type="Proteomes" id="UP000077154">
    <property type="component" value="Unassembled WGS sequence"/>
</dbReference>
<dbReference type="eggNOG" id="ENOG502TGCQ">
    <property type="taxonomic scope" value="Eukaryota"/>
</dbReference>
<dbReference type="GeneID" id="36288083"/>
<accession>A0A177A8J1</accession>
<dbReference type="EMBL" id="KV441396">
    <property type="protein sequence ID" value="OAF58495.1"/>
    <property type="molecule type" value="Genomic_DNA"/>
</dbReference>
<gene>
    <name evidence="1" type="ORF">VC83_05015</name>
</gene>
<organism evidence="1">
    <name type="scientific">Pseudogymnoascus destructans</name>
    <dbReference type="NCBI Taxonomy" id="655981"/>
    <lineage>
        <taxon>Eukaryota</taxon>
        <taxon>Fungi</taxon>
        <taxon>Dikarya</taxon>
        <taxon>Ascomycota</taxon>
        <taxon>Pezizomycotina</taxon>
        <taxon>Leotiomycetes</taxon>
        <taxon>Thelebolales</taxon>
        <taxon>Thelebolaceae</taxon>
        <taxon>Pseudogymnoascus</taxon>
    </lineage>
</organism>
<proteinExistence type="predicted"/>
<dbReference type="AlphaFoldDB" id="A0A177A8J1"/>
<dbReference type="RefSeq" id="XP_024323780.1">
    <property type="nucleotide sequence ID" value="XM_024468641.1"/>
</dbReference>
<sequence>MSIQGSSFVLFSPSTINLHSFVTSYLSIHSLQLPPFSNYIKLFHLHQPTQTKTVNMQFSAAAIFAVLASVAVAQQVTVTVYECKTSAAPVVPVPTAPTYVSQLPPSPTAPVASGVGSTGVSTGPKPTGSPIYEGAASINGASALGMIIAGGVALLI</sequence>